<keyword evidence="4 7" id="KW-0442">Lipid degradation</keyword>
<evidence type="ECO:0000256" key="6">
    <source>
        <dbReference type="ARBA" id="ARBA00023180"/>
    </source>
</evidence>
<dbReference type="EMBL" id="CAJJDN010000074">
    <property type="protein sequence ID" value="CAD8100452.1"/>
    <property type="molecule type" value="Genomic_DNA"/>
</dbReference>
<organism evidence="8 9">
    <name type="scientific">Paramecium sonneborni</name>
    <dbReference type="NCBI Taxonomy" id="65129"/>
    <lineage>
        <taxon>Eukaryota</taxon>
        <taxon>Sar</taxon>
        <taxon>Alveolata</taxon>
        <taxon>Ciliophora</taxon>
        <taxon>Intramacronucleata</taxon>
        <taxon>Oligohymenophorea</taxon>
        <taxon>Peniculida</taxon>
        <taxon>Parameciidae</taxon>
        <taxon>Paramecium</taxon>
    </lineage>
</organism>
<evidence type="ECO:0000256" key="7">
    <source>
        <dbReference type="RuleBase" id="RU364138"/>
    </source>
</evidence>
<evidence type="ECO:0000256" key="4">
    <source>
        <dbReference type="ARBA" id="ARBA00022963"/>
    </source>
</evidence>
<keyword evidence="9" id="KW-1185">Reference proteome</keyword>
<evidence type="ECO:0000256" key="3">
    <source>
        <dbReference type="ARBA" id="ARBA00022801"/>
    </source>
</evidence>
<name>A0A8S1PB84_9CILI</name>
<proteinExistence type="inferred from homology"/>
<evidence type="ECO:0000313" key="8">
    <source>
        <dbReference type="EMBL" id="CAD8100452.1"/>
    </source>
</evidence>
<dbReference type="AlphaFoldDB" id="A0A8S1PB84"/>
<keyword evidence="2" id="KW-0732">Signal</keyword>
<comment type="similarity">
    <text evidence="1 7">Belongs to the phospholipase B-like family.</text>
</comment>
<dbReference type="Pfam" id="PF04916">
    <property type="entry name" value="Phospholip_B"/>
    <property type="match status" value="1"/>
</dbReference>
<dbReference type="GO" id="GO:0009395">
    <property type="term" value="P:phospholipid catabolic process"/>
    <property type="evidence" value="ECO:0007669"/>
    <property type="project" value="TreeGrafter"/>
</dbReference>
<gene>
    <name evidence="8" type="ORF">PSON_ATCC_30995.1.T0740036</name>
</gene>
<accession>A0A8S1PB84</accession>
<dbReference type="OrthoDB" id="419508at2759"/>
<dbReference type="InterPro" id="IPR007000">
    <property type="entry name" value="PLipase_B-like"/>
</dbReference>
<comment type="function">
    <text evidence="7">Putative phospholipase.</text>
</comment>
<dbReference type="GO" id="GO:0005576">
    <property type="term" value="C:extracellular region"/>
    <property type="evidence" value="ECO:0007669"/>
    <property type="project" value="TreeGrafter"/>
</dbReference>
<dbReference type="GO" id="GO:0004620">
    <property type="term" value="F:phospholipase activity"/>
    <property type="evidence" value="ECO:0007669"/>
    <property type="project" value="InterPro"/>
</dbReference>
<evidence type="ECO:0000256" key="2">
    <source>
        <dbReference type="ARBA" id="ARBA00022729"/>
    </source>
</evidence>
<dbReference type="PANTHER" id="PTHR12370">
    <property type="entry name" value="PHOSPHOLIPASE B-RELATED"/>
    <property type="match status" value="1"/>
</dbReference>
<dbReference type="Proteomes" id="UP000692954">
    <property type="component" value="Unassembled WGS sequence"/>
</dbReference>
<dbReference type="PANTHER" id="PTHR12370:SF3">
    <property type="entry name" value="PHOSPHOLIPASE B-LIKE 2-RELATED"/>
    <property type="match status" value="1"/>
</dbReference>
<comment type="caution">
    <text evidence="8">The sequence shown here is derived from an EMBL/GenBank/DDBJ whole genome shotgun (WGS) entry which is preliminary data.</text>
</comment>
<evidence type="ECO:0000313" key="9">
    <source>
        <dbReference type="Proteomes" id="UP000692954"/>
    </source>
</evidence>
<keyword evidence="5 7" id="KW-0443">Lipid metabolism</keyword>
<reference evidence="8" key="1">
    <citation type="submission" date="2021-01" db="EMBL/GenBank/DDBJ databases">
        <authorList>
            <consortium name="Genoscope - CEA"/>
            <person name="William W."/>
        </authorList>
    </citation>
    <scope>NUCLEOTIDE SEQUENCE</scope>
</reference>
<dbReference type="EC" id="3.1.1.-" evidence="7"/>
<protein>
    <recommendedName>
        <fullName evidence="7">Phospholipase B-like</fullName>
        <ecNumber evidence="7">3.1.1.-</ecNumber>
    </recommendedName>
</protein>
<keyword evidence="3 7" id="KW-0378">Hydrolase</keyword>
<evidence type="ECO:0000256" key="5">
    <source>
        <dbReference type="ARBA" id="ARBA00023098"/>
    </source>
</evidence>
<evidence type="ECO:0000256" key="1">
    <source>
        <dbReference type="ARBA" id="ARBA00007835"/>
    </source>
</evidence>
<keyword evidence="6" id="KW-0325">Glycoprotein</keyword>
<sequence>MIRVISKIFLKYYLVQLKRCIKWDRDQVYKIQEIRNDKENYIMQEKIKFKREIVKSIQIIIQMKAIYLLVLVSLCLGNDQTVYSVDQRLGKYTLNEGKSPVALAWGYYKHEVMEDGWGKLYIWTSDTFKSHEYSLKTSYAAGYLEGSITYEHIYNHFWSWYDFTFGKEKVDQKLEQYLLEQYEYARGLVKENRGDEYYEALERILAQNDGLFQAIQDKAPINKKLTWVQLLLLQACGDIYELKEAMKTKQERIQWHLLSSEEFEWEREKRISCSALIKALDDWSDVWMAHTTWTSYQNMLRIYKYYQFSGPNPYRVSFSSKPGLLYSKDDFYVLPDSNMVVIETTNGILDTSLYDLINAQTLLTWQRVPVAHSISKGGEKWTKTFIRHNSGTYNNQYIVIDLKVVKKGTQGPEKDFIWISETVPGFAIALDVTDKVKSNGNYWKSYNIPYTPEVYDKAGYTEAVKKDPIKYSYELCPRGQMMKRDAPKVKSLQDMKQFIRYNDYKNDEFSDKNPANAISSRLDLLDTNPRAHGSIDGKVASLASVPLNIAYIQSGPTTDQQPVFSWTPLFNGIHWGQPTTFNFTWVEVKEEKIV</sequence>